<dbReference type="GO" id="GO:0043565">
    <property type="term" value="F:sequence-specific DNA binding"/>
    <property type="evidence" value="ECO:0007669"/>
    <property type="project" value="TreeGrafter"/>
</dbReference>
<evidence type="ECO:0000256" key="1">
    <source>
        <dbReference type="ARBA" id="ARBA00009437"/>
    </source>
</evidence>
<dbReference type="Proteomes" id="UP000182229">
    <property type="component" value="Unassembled WGS sequence"/>
</dbReference>
<keyword evidence="7" id="KW-1185">Reference proteome</keyword>
<dbReference type="Gene3D" id="1.10.10.10">
    <property type="entry name" value="Winged helix-like DNA-binding domain superfamily/Winged helix DNA-binding domain"/>
    <property type="match status" value="1"/>
</dbReference>
<protein>
    <recommendedName>
        <fullName evidence="5">HTH lysR-type domain-containing protein</fullName>
    </recommendedName>
</protein>
<comment type="similarity">
    <text evidence="1">Belongs to the LysR transcriptional regulatory family.</text>
</comment>
<dbReference type="OrthoDB" id="5416547at2"/>
<evidence type="ECO:0000313" key="7">
    <source>
        <dbReference type="Proteomes" id="UP000182229"/>
    </source>
</evidence>
<dbReference type="AlphaFoldDB" id="A0A1L9BIZ7"/>
<dbReference type="PRINTS" id="PR00039">
    <property type="entry name" value="HTHLYSR"/>
</dbReference>
<keyword evidence="2" id="KW-0805">Transcription regulation</keyword>
<dbReference type="SUPFAM" id="SSF46785">
    <property type="entry name" value="Winged helix' DNA-binding domain"/>
    <property type="match status" value="1"/>
</dbReference>
<proteinExistence type="inferred from homology"/>
<keyword evidence="4" id="KW-0804">Transcription</keyword>
<name>A0A1L9BIZ7_9BACT</name>
<dbReference type="Pfam" id="PF00126">
    <property type="entry name" value="HTH_1"/>
    <property type="match status" value="1"/>
</dbReference>
<gene>
    <name evidence="6" type="ORF">BON30_03150</name>
</gene>
<dbReference type="InterPro" id="IPR058163">
    <property type="entry name" value="LysR-type_TF_proteobact-type"/>
</dbReference>
<accession>A0A1L9BIZ7</accession>
<dbReference type="GO" id="GO:0006351">
    <property type="term" value="P:DNA-templated transcription"/>
    <property type="evidence" value="ECO:0007669"/>
    <property type="project" value="TreeGrafter"/>
</dbReference>
<dbReference type="STRING" id="83449.BON30_03150"/>
<dbReference type="PANTHER" id="PTHR30537">
    <property type="entry name" value="HTH-TYPE TRANSCRIPTIONAL REGULATOR"/>
    <property type="match status" value="1"/>
</dbReference>
<evidence type="ECO:0000256" key="3">
    <source>
        <dbReference type="ARBA" id="ARBA00023125"/>
    </source>
</evidence>
<dbReference type="Gene3D" id="3.40.190.290">
    <property type="match status" value="1"/>
</dbReference>
<dbReference type="InterPro" id="IPR005119">
    <property type="entry name" value="LysR_subst-bd"/>
</dbReference>
<dbReference type="InterPro" id="IPR000847">
    <property type="entry name" value="LysR_HTH_N"/>
</dbReference>
<evidence type="ECO:0000256" key="4">
    <source>
        <dbReference type="ARBA" id="ARBA00023163"/>
    </source>
</evidence>
<reference evidence="6 7" key="2">
    <citation type="submission" date="2016-12" db="EMBL/GenBank/DDBJ databases">
        <title>Draft Genome Sequence of Cystobacter ferrugineus Strain Cbfe23.</title>
        <authorList>
            <person name="Akbar S."/>
            <person name="Dowd S.E."/>
            <person name="Stevens D.C."/>
        </authorList>
    </citation>
    <scope>NUCLEOTIDE SEQUENCE [LARGE SCALE GENOMIC DNA]</scope>
    <source>
        <strain evidence="6 7">Cbfe23</strain>
    </source>
</reference>
<comment type="caution">
    <text evidence="6">The sequence shown here is derived from an EMBL/GenBank/DDBJ whole genome shotgun (WGS) entry which is preliminary data.</text>
</comment>
<dbReference type="InterPro" id="IPR036388">
    <property type="entry name" value="WH-like_DNA-bd_sf"/>
</dbReference>
<dbReference type="PANTHER" id="PTHR30537:SF1">
    <property type="entry name" value="HTH-TYPE TRANSCRIPTIONAL REGULATOR PGRR"/>
    <property type="match status" value="1"/>
</dbReference>
<dbReference type="SUPFAM" id="SSF53850">
    <property type="entry name" value="Periplasmic binding protein-like II"/>
    <property type="match status" value="1"/>
</dbReference>
<evidence type="ECO:0000313" key="6">
    <source>
        <dbReference type="EMBL" id="OJH42223.1"/>
    </source>
</evidence>
<reference evidence="7" key="1">
    <citation type="submission" date="2016-11" db="EMBL/GenBank/DDBJ databases">
        <authorList>
            <person name="Shukria A."/>
            <person name="Stevens D.C."/>
        </authorList>
    </citation>
    <scope>NUCLEOTIDE SEQUENCE [LARGE SCALE GENOMIC DNA]</scope>
    <source>
        <strain evidence="7">Cbfe23</strain>
    </source>
</reference>
<feature type="domain" description="HTH lysR-type" evidence="5">
    <location>
        <begin position="8"/>
        <end position="65"/>
    </location>
</feature>
<organism evidence="6 7">
    <name type="scientific">Cystobacter ferrugineus</name>
    <dbReference type="NCBI Taxonomy" id="83449"/>
    <lineage>
        <taxon>Bacteria</taxon>
        <taxon>Pseudomonadati</taxon>
        <taxon>Myxococcota</taxon>
        <taxon>Myxococcia</taxon>
        <taxon>Myxococcales</taxon>
        <taxon>Cystobacterineae</taxon>
        <taxon>Archangiaceae</taxon>
        <taxon>Cystobacter</taxon>
    </lineage>
</organism>
<evidence type="ECO:0000256" key="2">
    <source>
        <dbReference type="ARBA" id="ARBA00023015"/>
    </source>
</evidence>
<dbReference type="GO" id="GO:0003700">
    <property type="term" value="F:DNA-binding transcription factor activity"/>
    <property type="evidence" value="ECO:0007669"/>
    <property type="project" value="InterPro"/>
</dbReference>
<dbReference type="InterPro" id="IPR036390">
    <property type="entry name" value="WH_DNA-bd_sf"/>
</dbReference>
<dbReference type="Pfam" id="PF03466">
    <property type="entry name" value="LysR_substrate"/>
    <property type="match status" value="1"/>
</dbReference>
<dbReference type="RefSeq" id="WP_071896312.1">
    <property type="nucleotide sequence ID" value="NZ_MPIN01000001.1"/>
</dbReference>
<dbReference type="FunFam" id="1.10.10.10:FF:000001">
    <property type="entry name" value="LysR family transcriptional regulator"/>
    <property type="match status" value="1"/>
</dbReference>
<dbReference type="PROSITE" id="PS50931">
    <property type="entry name" value="HTH_LYSR"/>
    <property type="match status" value="1"/>
</dbReference>
<sequence>MKNGLHGTGLTELNAVVAVATHKNFRAAASELGLSPSTLSHAIAALEKRLGVRLFHRTTRSVALSDAGEDFLARVKPALATLAEAMESVDAHQKTPTGTLRINASALVARRILMPIVLEYLRRHPDVRVELVAEDKPVDIVADGFDAGVRLAGSIPRDMVAVPCSGDTRFIVVGSKKYLRARGVPQTPADLVEHECIRYRMSNGTIYRWELSRSGEELAVDVKGRLTLDDDEAVVAAALGGAGLAYVSAWNVDDALAAGQLVQVLGDWTPPEPGVCLYYPAHRHASASLRALVALIRERHRPARAETHARG</sequence>
<evidence type="ECO:0000259" key="5">
    <source>
        <dbReference type="PROSITE" id="PS50931"/>
    </source>
</evidence>
<keyword evidence="3" id="KW-0238">DNA-binding</keyword>
<dbReference type="EMBL" id="MPIN01000001">
    <property type="protein sequence ID" value="OJH42223.1"/>
    <property type="molecule type" value="Genomic_DNA"/>
</dbReference>